<feature type="chain" id="PRO_5016764144" description="DUF6850 domain-containing protein" evidence="1">
    <location>
        <begin position="23"/>
        <end position="509"/>
    </location>
</feature>
<evidence type="ECO:0000259" key="2">
    <source>
        <dbReference type="Pfam" id="PF21012"/>
    </source>
</evidence>
<protein>
    <recommendedName>
        <fullName evidence="2">DUF6850 domain-containing protein</fullName>
    </recommendedName>
</protein>
<proteinExistence type="predicted"/>
<evidence type="ECO:0000256" key="1">
    <source>
        <dbReference type="SAM" id="SignalP"/>
    </source>
</evidence>
<feature type="signal peptide" evidence="1">
    <location>
        <begin position="1"/>
        <end position="22"/>
    </location>
</feature>
<dbReference type="RefSeq" id="WP_115621260.1">
    <property type="nucleotide sequence ID" value="NZ_UFVR01000004.1"/>
</dbReference>
<organism evidence="3 4">
    <name type="scientific">Chryseobacterium indoltheticum</name>
    <dbReference type="NCBI Taxonomy" id="254"/>
    <lineage>
        <taxon>Bacteria</taxon>
        <taxon>Pseudomonadati</taxon>
        <taxon>Bacteroidota</taxon>
        <taxon>Flavobacteriia</taxon>
        <taxon>Flavobacteriales</taxon>
        <taxon>Weeksellaceae</taxon>
        <taxon>Chryseobacterium group</taxon>
        <taxon>Chryseobacterium</taxon>
    </lineage>
</organism>
<gene>
    <name evidence="3" type="ORF">NCTC13532_03629</name>
</gene>
<sequence length="509" mass="58240">MLNLKHSFSLMIIAFASLSIKAQDSIQLYQKINNQYSIERNFRDQFYYNPANRSDYSSSSFSEFNVGYHNDDQKVYRQQLGAGEKGLTVGAESFLKLNPNRTVWGNASYQNIKKNSFRWNENLDYERIAPYTTADSLGGTLNLERYYFAGGMSQKINKWTIAGEVSYLAQLGYRSRDPRLKSTTSDLTINAGVNYKVFREYEVGVFGTFNKYTQNSSLTFQSVLGKPFVYQMVGLGISNYFFSGGINPSQTFEEFGYKGGIQVSNQQGKDFYLRASAGRSNNTKSHRDNGGNTTFEISELENKNIELEGAKFFTLKENHRIGISANYKAIVRTGSEFGYSVNTSTTEQIFKRKSYRSENFISLVKVLYQYNSDNFTVSASPFFGYEEIKERNLYPNSGQKFEYSYFGLTANYRQSINSNQAISFQPYFSKRMVNKSINALSLMENQEINDWILHDYNFQASDISTFGASLRYDIKLEKLPAFFVSAEYQSQKIQKKNNNFVGTSLGITF</sequence>
<accession>A0A381FNE2</accession>
<dbReference type="AlphaFoldDB" id="A0A381FNE2"/>
<evidence type="ECO:0000313" key="4">
    <source>
        <dbReference type="Proteomes" id="UP000254282"/>
    </source>
</evidence>
<reference evidence="3 4" key="1">
    <citation type="submission" date="2018-06" db="EMBL/GenBank/DDBJ databases">
        <authorList>
            <consortium name="Pathogen Informatics"/>
            <person name="Doyle S."/>
        </authorList>
    </citation>
    <scope>NUCLEOTIDE SEQUENCE [LARGE SCALE GENOMIC DNA]</scope>
    <source>
        <strain evidence="3 4">NCTC13532</strain>
    </source>
</reference>
<dbReference type="InterPro" id="IPR049236">
    <property type="entry name" value="DUF6850"/>
</dbReference>
<dbReference type="EMBL" id="UFVR01000004">
    <property type="protein sequence ID" value="SUX48027.1"/>
    <property type="molecule type" value="Genomic_DNA"/>
</dbReference>
<keyword evidence="1" id="KW-0732">Signal</keyword>
<evidence type="ECO:0000313" key="3">
    <source>
        <dbReference type="EMBL" id="SUX48027.1"/>
    </source>
</evidence>
<dbReference type="Proteomes" id="UP000254282">
    <property type="component" value="Unassembled WGS sequence"/>
</dbReference>
<name>A0A381FNE2_9FLAO</name>
<dbReference type="Pfam" id="PF21012">
    <property type="entry name" value="DUF6850"/>
    <property type="match status" value="1"/>
</dbReference>
<feature type="domain" description="DUF6850" evidence="2">
    <location>
        <begin position="55"/>
        <end position="509"/>
    </location>
</feature>